<proteinExistence type="predicted"/>
<sequence length="207" mass="23091">MDLGDRRAFVIELSCGDGELARRVLMRHGATHYLGLDRSERMREHAKERLSLFGARAMVESFDIHNFADMSLPGRPDALISSLAVHHLDGEGKKRLFRKAFAELEVGGRLVICDVVLPAGAVATAIAAQQWNCAVARNSLDAFGDLRGLDRFHELEWNMYSGTPVGDEIDKPSTLLEQLNWVQESGFKDVDVIWHYAGHAVFCATKR</sequence>
<dbReference type="InterPro" id="IPR041698">
    <property type="entry name" value="Methyltransf_25"/>
</dbReference>
<keyword evidence="5" id="KW-1185">Reference proteome</keyword>
<dbReference type="CDD" id="cd02440">
    <property type="entry name" value="AdoMet_MTases"/>
    <property type="match status" value="1"/>
</dbReference>
<evidence type="ECO:0000256" key="2">
    <source>
        <dbReference type="ARBA" id="ARBA00022679"/>
    </source>
</evidence>
<feature type="domain" description="Methyltransferase" evidence="3">
    <location>
        <begin position="10"/>
        <end position="108"/>
    </location>
</feature>
<dbReference type="GO" id="GO:0032259">
    <property type="term" value="P:methylation"/>
    <property type="evidence" value="ECO:0007669"/>
    <property type="project" value="UniProtKB-KW"/>
</dbReference>
<evidence type="ECO:0000259" key="3">
    <source>
        <dbReference type="Pfam" id="PF13649"/>
    </source>
</evidence>
<accession>A0ABT3KP53</accession>
<reference evidence="5" key="1">
    <citation type="submission" date="2023-07" db="EMBL/GenBank/DDBJ databases">
        <title>Verminephrobacter genomes.</title>
        <authorList>
            <person name="Lund M.B."/>
        </authorList>
    </citation>
    <scope>NUCLEOTIDE SEQUENCE [LARGE SCALE GENOMIC DNA]</scope>
    <source>
        <strain evidence="5">AtM5-05</strain>
    </source>
</reference>
<dbReference type="PANTHER" id="PTHR43861:SF1">
    <property type="entry name" value="TRANS-ACONITATE 2-METHYLTRANSFERASE"/>
    <property type="match status" value="1"/>
</dbReference>
<evidence type="ECO:0000313" key="4">
    <source>
        <dbReference type="EMBL" id="MCW5320087.1"/>
    </source>
</evidence>
<dbReference type="Proteomes" id="UP001208935">
    <property type="component" value="Unassembled WGS sequence"/>
</dbReference>
<organism evidence="4 5">
    <name type="scientific">Verminephrobacter aporrectodeae subsp. tuberculatae</name>
    <dbReference type="NCBI Taxonomy" id="1110392"/>
    <lineage>
        <taxon>Bacteria</taxon>
        <taxon>Pseudomonadati</taxon>
        <taxon>Pseudomonadota</taxon>
        <taxon>Betaproteobacteria</taxon>
        <taxon>Burkholderiales</taxon>
        <taxon>Comamonadaceae</taxon>
        <taxon>Verminephrobacter</taxon>
    </lineage>
</organism>
<dbReference type="InterPro" id="IPR029063">
    <property type="entry name" value="SAM-dependent_MTases_sf"/>
</dbReference>
<comment type="caution">
    <text evidence="4">The sequence shown here is derived from an EMBL/GenBank/DDBJ whole genome shotgun (WGS) entry which is preliminary data.</text>
</comment>
<keyword evidence="2" id="KW-0808">Transferase</keyword>
<dbReference type="PANTHER" id="PTHR43861">
    <property type="entry name" value="TRANS-ACONITATE 2-METHYLTRANSFERASE-RELATED"/>
    <property type="match status" value="1"/>
</dbReference>
<evidence type="ECO:0000313" key="5">
    <source>
        <dbReference type="Proteomes" id="UP001208935"/>
    </source>
</evidence>
<dbReference type="SUPFAM" id="SSF53335">
    <property type="entry name" value="S-adenosyl-L-methionine-dependent methyltransferases"/>
    <property type="match status" value="1"/>
</dbReference>
<name>A0ABT3KP53_9BURK</name>
<protein>
    <submittedName>
        <fullName evidence="4">Class I SAM-dependent methyltransferase</fullName>
    </submittedName>
</protein>
<evidence type="ECO:0000256" key="1">
    <source>
        <dbReference type="ARBA" id="ARBA00022603"/>
    </source>
</evidence>
<dbReference type="GO" id="GO:0008168">
    <property type="term" value="F:methyltransferase activity"/>
    <property type="evidence" value="ECO:0007669"/>
    <property type="project" value="UniProtKB-KW"/>
</dbReference>
<dbReference type="Pfam" id="PF13649">
    <property type="entry name" value="Methyltransf_25"/>
    <property type="match status" value="1"/>
</dbReference>
<keyword evidence="1 4" id="KW-0489">Methyltransferase</keyword>
<gene>
    <name evidence="4" type="ORF">D5039_02500</name>
</gene>
<dbReference type="Gene3D" id="3.40.50.150">
    <property type="entry name" value="Vaccinia Virus protein VP39"/>
    <property type="match status" value="1"/>
</dbReference>
<dbReference type="EMBL" id="QZCW01000001">
    <property type="protein sequence ID" value="MCW5320087.1"/>
    <property type="molecule type" value="Genomic_DNA"/>
</dbReference>